<dbReference type="PANTHER" id="PTHR13812:SF19">
    <property type="entry name" value="KETIMINE REDUCTASE MU-CRYSTALLIN"/>
    <property type="match status" value="1"/>
</dbReference>
<dbReference type="InterPro" id="IPR023401">
    <property type="entry name" value="ODC_N"/>
</dbReference>
<sequence length="320" mass="34320">MTTLILTRRDVAHLLTMPETLSAVEGAFSAYASGTALMPPKAYLTLDNGDFRAMPAAVPGAAGMKWINVHLGNSSIGLPSIMGIIIYSDPNTGYPLAIMDGTEITAYRTGAAAAIASRQLAKRDARVLGLIGAGHQADTQIKAHLEYFQFDEIRVFDRSPESAGRLVERFPELPLTVTSLENVCGADIICTLTPSRTPFLKYRWLKPGAHINAIGADASGKQELEFEVLLNARVVVDDVYQATHAGELNMSIAAGTFNESRIYATLGELTAGLKTGRTEDETITVFDSTGLAIQDIACARYIYYKAGQQGAGQAFDLIGV</sequence>
<reference evidence="2 3" key="1">
    <citation type="submission" date="2024-03" db="EMBL/GenBank/DDBJ databases">
        <title>A Dehalogenimonas Isolated from Estuarine Sediments Dihaloeliminates Chlorinated Alkanes.</title>
        <authorList>
            <person name="Yang Y."/>
            <person name="Wang H."/>
        </authorList>
    </citation>
    <scope>NUCLEOTIDE SEQUENCE [LARGE SCALE GENOMIC DNA]</scope>
    <source>
        <strain evidence="2 3">W</strain>
    </source>
</reference>
<keyword evidence="1" id="KW-0560">Oxidoreductase</keyword>
<comment type="catalytic activity">
    <reaction evidence="1">
        <text>L-alanine + NAD(+) + H2O = pyruvate + NH4(+) + NADH + H(+)</text>
        <dbReference type="Rhea" id="RHEA:18405"/>
        <dbReference type="ChEBI" id="CHEBI:15361"/>
        <dbReference type="ChEBI" id="CHEBI:15377"/>
        <dbReference type="ChEBI" id="CHEBI:15378"/>
        <dbReference type="ChEBI" id="CHEBI:28938"/>
        <dbReference type="ChEBI" id="CHEBI:57540"/>
        <dbReference type="ChEBI" id="CHEBI:57945"/>
        <dbReference type="ChEBI" id="CHEBI:57972"/>
        <dbReference type="EC" id="1.4.1.1"/>
    </reaction>
</comment>
<dbReference type="PANTHER" id="PTHR13812">
    <property type="entry name" value="KETIMINE REDUCTASE MU-CRYSTALLIN"/>
    <property type="match status" value="1"/>
</dbReference>
<feature type="active site" description="Proton donor/acceptor" evidence="1">
    <location>
        <position position="65"/>
    </location>
</feature>
<feature type="binding site" evidence="1">
    <location>
        <begin position="215"/>
        <end position="217"/>
    </location>
    <ligand>
        <name>NAD(+)</name>
        <dbReference type="ChEBI" id="CHEBI:57540"/>
    </ligand>
</feature>
<keyword evidence="1" id="KW-0520">NAD</keyword>
<dbReference type="EMBL" id="CP146612">
    <property type="protein sequence ID" value="WWX25472.1"/>
    <property type="molecule type" value="Genomic_DNA"/>
</dbReference>
<dbReference type="PIRSF" id="PIRSF001439">
    <property type="entry name" value="CryM"/>
    <property type="match status" value="1"/>
</dbReference>
<feature type="binding site" evidence="1">
    <location>
        <position position="108"/>
    </location>
    <ligand>
        <name>NAD(+)</name>
        <dbReference type="ChEBI" id="CHEBI:57540"/>
    </ligand>
</feature>
<dbReference type="Gene3D" id="3.30.1780.10">
    <property type="entry name" value="ornithine cyclodeaminase, domain 1"/>
    <property type="match status" value="1"/>
</dbReference>
<organism evidence="2 3">
    <name type="scientific">Candidatus Dehalogenimonas loeffleri</name>
    <dbReference type="NCBI Taxonomy" id="3127115"/>
    <lineage>
        <taxon>Bacteria</taxon>
        <taxon>Bacillati</taxon>
        <taxon>Chloroflexota</taxon>
        <taxon>Dehalococcoidia</taxon>
        <taxon>Dehalococcoidales</taxon>
        <taxon>Dehalococcoidaceae</taxon>
        <taxon>Dehalogenimonas</taxon>
    </lineage>
</organism>
<evidence type="ECO:0000313" key="2">
    <source>
        <dbReference type="EMBL" id="WWX25472.1"/>
    </source>
</evidence>
<proteinExistence type="inferred from homology"/>
<protein>
    <recommendedName>
        <fullName evidence="1">Putative alanine dehydrogenase</fullName>
        <shortName evidence="1">AlaDH</shortName>
        <ecNumber evidence="1">1.4.1.1</ecNumber>
    </recommendedName>
</protein>
<dbReference type="InterPro" id="IPR028609">
    <property type="entry name" value="AlaDH_arch-typ"/>
</dbReference>
<dbReference type="RefSeq" id="WP_338737652.1">
    <property type="nucleotide sequence ID" value="NZ_CP146612.1"/>
</dbReference>
<comment type="caution">
    <text evidence="1">Lacks conserved residue(s) required for the propagation of feature annotation.</text>
</comment>
<name>A0ABZ2J7B1_9CHLR</name>
<evidence type="ECO:0000256" key="1">
    <source>
        <dbReference type="HAMAP-Rule" id="MF_00935"/>
    </source>
</evidence>
<feature type="binding site" evidence="1">
    <location>
        <position position="221"/>
    </location>
    <ligand>
        <name>NAD(+)</name>
        <dbReference type="ChEBI" id="CHEBI:57540"/>
    </ligand>
</feature>
<dbReference type="SUPFAM" id="SSF51735">
    <property type="entry name" value="NAD(P)-binding Rossmann-fold domains"/>
    <property type="match status" value="1"/>
</dbReference>
<dbReference type="Proteomes" id="UP001375370">
    <property type="component" value="Chromosome"/>
</dbReference>
<evidence type="ECO:0000313" key="3">
    <source>
        <dbReference type="Proteomes" id="UP001375370"/>
    </source>
</evidence>
<feature type="binding site" evidence="1">
    <location>
        <position position="288"/>
    </location>
    <ligand>
        <name>NAD(+)</name>
        <dbReference type="ChEBI" id="CHEBI:57540"/>
    </ligand>
</feature>
<comment type="function">
    <text evidence="1">Catalyzes the NAD(+)-dependent oxidative deamination of L-alanine to pyruvate, and the reverse reaction, the reductive amination of pyruvate.</text>
</comment>
<dbReference type="Pfam" id="PF02423">
    <property type="entry name" value="OCD_Mu_crystall"/>
    <property type="match status" value="1"/>
</dbReference>
<feature type="binding site" evidence="1">
    <location>
        <begin position="135"/>
        <end position="136"/>
    </location>
    <ligand>
        <name>NAD(+)</name>
        <dbReference type="ChEBI" id="CHEBI:57540"/>
    </ligand>
</feature>
<dbReference type="InterPro" id="IPR036291">
    <property type="entry name" value="NAD(P)-bd_dom_sf"/>
</dbReference>
<gene>
    <name evidence="2" type="ORF">V8247_00445</name>
</gene>
<comment type="similarity">
    <text evidence="1">Belongs to the ornithine cyclodeaminase/mu-crystallin family. Archaeal alanine dehydrogenase subfamily.</text>
</comment>
<keyword evidence="1" id="KW-0547">Nucleotide-binding</keyword>
<dbReference type="InterPro" id="IPR003462">
    <property type="entry name" value="ODC_Mu_crystall"/>
</dbReference>
<accession>A0ABZ2J7B1</accession>
<dbReference type="EC" id="1.4.1.1" evidence="1"/>
<dbReference type="HAMAP" id="MF_00935">
    <property type="entry name" value="AlaDH_arch"/>
    <property type="match status" value="1"/>
</dbReference>
<keyword evidence="3" id="KW-1185">Reference proteome</keyword>
<dbReference type="Gene3D" id="3.40.50.720">
    <property type="entry name" value="NAD(P)-binding Rossmann-like Domain"/>
    <property type="match status" value="1"/>
</dbReference>